<dbReference type="Pfam" id="PF12697">
    <property type="entry name" value="Abhydrolase_6"/>
    <property type="match status" value="1"/>
</dbReference>
<organism evidence="2 3">
    <name type="scientific">Kordiimonas pumila</name>
    <dbReference type="NCBI Taxonomy" id="2161677"/>
    <lineage>
        <taxon>Bacteria</taxon>
        <taxon>Pseudomonadati</taxon>
        <taxon>Pseudomonadota</taxon>
        <taxon>Alphaproteobacteria</taxon>
        <taxon>Kordiimonadales</taxon>
        <taxon>Kordiimonadaceae</taxon>
        <taxon>Kordiimonas</taxon>
    </lineage>
</organism>
<dbReference type="PANTHER" id="PTHR43433:SF5">
    <property type="entry name" value="AB HYDROLASE-1 DOMAIN-CONTAINING PROTEIN"/>
    <property type="match status" value="1"/>
</dbReference>
<dbReference type="EMBL" id="JBHRSL010000010">
    <property type="protein sequence ID" value="MFC3052839.1"/>
    <property type="molecule type" value="Genomic_DNA"/>
</dbReference>
<gene>
    <name evidence="2" type="ORF">ACFOKA_13070</name>
</gene>
<evidence type="ECO:0000313" key="3">
    <source>
        <dbReference type="Proteomes" id="UP001595444"/>
    </source>
</evidence>
<keyword evidence="2" id="KW-0378">Hydrolase</keyword>
<evidence type="ECO:0000313" key="2">
    <source>
        <dbReference type="EMBL" id="MFC3052839.1"/>
    </source>
</evidence>
<evidence type="ECO:0000259" key="1">
    <source>
        <dbReference type="Pfam" id="PF12697"/>
    </source>
</evidence>
<dbReference type="GO" id="GO:0016787">
    <property type="term" value="F:hydrolase activity"/>
    <property type="evidence" value="ECO:0007669"/>
    <property type="project" value="UniProtKB-KW"/>
</dbReference>
<accession>A0ABV7D780</accession>
<protein>
    <submittedName>
        <fullName evidence="2">Alpha/beta fold hydrolase</fullName>
    </submittedName>
</protein>
<dbReference type="Proteomes" id="UP001595444">
    <property type="component" value="Unassembled WGS sequence"/>
</dbReference>
<dbReference type="InterPro" id="IPR050471">
    <property type="entry name" value="AB_hydrolase"/>
</dbReference>
<dbReference type="InterPro" id="IPR000073">
    <property type="entry name" value="AB_hydrolase_1"/>
</dbReference>
<sequence length="258" mass="27867">MPHVRANGIDLAYVESGSGEPLILLHGSNADRTQFDVFRPLLGEGIRAIACDQRDSPDSPCEPVGYDVFDHARDAAAFIEALGLREAHVMGTSYGGIVAMTLAIAHPERVKSLILGATAPSTAQFNAPDMAALRSEGPEVVARFMLGTVVSPDAIDNDPDLIAETKAALKIRDEASLARRMAAVAQHDVRDRLAEIKAPTLILQGDEDPLVDADTAFWMAERIPGAEVHILEGSRHGLTFQHRQRTADFVRAFILSQV</sequence>
<dbReference type="SUPFAM" id="SSF53474">
    <property type="entry name" value="alpha/beta-Hydrolases"/>
    <property type="match status" value="1"/>
</dbReference>
<dbReference type="PRINTS" id="PR00111">
    <property type="entry name" value="ABHYDROLASE"/>
</dbReference>
<dbReference type="PANTHER" id="PTHR43433">
    <property type="entry name" value="HYDROLASE, ALPHA/BETA FOLD FAMILY PROTEIN"/>
    <property type="match status" value="1"/>
</dbReference>
<feature type="domain" description="AB hydrolase-1" evidence="1">
    <location>
        <begin position="22"/>
        <end position="248"/>
    </location>
</feature>
<reference evidence="3" key="1">
    <citation type="journal article" date="2019" name="Int. J. Syst. Evol. Microbiol.">
        <title>The Global Catalogue of Microorganisms (GCM) 10K type strain sequencing project: providing services to taxonomists for standard genome sequencing and annotation.</title>
        <authorList>
            <consortium name="The Broad Institute Genomics Platform"/>
            <consortium name="The Broad Institute Genome Sequencing Center for Infectious Disease"/>
            <person name="Wu L."/>
            <person name="Ma J."/>
        </authorList>
    </citation>
    <scope>NUCLEOTIDE SEQUENCE [LARGE SCALE GENOMIC DNA]</scope>
    <source>
        <strain evidence="3">KCTC 62164</strain>
    </source>
</reference>
<name>A0ABV7D780_9PROT</name>
<proteinExistence type="predicted"/>
<keyword evidence="3" id="KW-1185">Reference proteome</keyword>
<dbReference type="InterPro" id="IPR029058">
    <property type="entry name" value="AB_hydrolase_fold"/>
</dbReference>
<dbReference type="Gene3D" id="3.40.50.1820">
    <property type="entry name" value="alpha/beta hydrolase"/>
    <property type="match status" value="1"/>
</dbReference>
<dbReference type="RefSeq" id="WP_194213520.1">
    <property type="nucleotide sequence ID" value="NZ_CP061205.1"/>
</dbReference>
<comment type="caution">
    <text evidence="2">The sequence shown here is derived from an EMBL/GenBank/DDBJ whole genome shotgun (WGS) entry which is preliminary data.</text>
</comment>